<dbReference type="Proteomes" id="UP000193179">
    <property type="component" value="Chromosome"/>
</dbReference>
<reference evidence="2" key="2">
    <citation type="submission" date="2022-06" db="EMBL/GenBank/DDBJ databases">
        <title>Isolation of gut microbiota from human fecal samples.</title>
        <authorList>
            <person name="Pamer E.G."/>
            <person name="Barat B."/>
            <person name="Waligurski E."/>
            <person name="Medina S."/>
            <person name="Paddock L."/>
            <person name="Mostad J."/>
        </authorList>
    </citation>
    <scope>NUCLEOTIDE SEQUENCE</scope>
    <source>
        <strain evidence="2">SL.1.01</strain>
    </source>
</reference>
<evidence type="ECO:0000313" key="2">
    <source>
        <dbReference type="EMBL" id="MCQ4793272.1"/>
    </source>
</evidence>
<reference evidence="3" key="1">
    <citation type="journal article" date="2016" name="Sci. Rep.">
        <title>Evaluation of genetic diversity among strains of the human gut commensal Bifidobacterium adolescentis.</title>
        <authorList>
            <person name="Duranti S."/>
            <person name="Milani C."/>
            <person name="Lugli G.A."/>
            <person name="Mancabelli L."/>
            <person name="Turroni F."/>
            <person name="Ferrario C."/>
            <person name="Mangifesta M."/>
            <person name="Viappiani A."/>
            <person name="Sanchez B."/>
            <person name="Margolles A."/>
            <person name="van Sinderen D."/>
            <person name="Ventura M."/>
        </authorList>
    </citation>
    <scope>NUCLEOTIDE SEQUENCE</scope>
    <source>
        <strain evidence="3">703B</strain>
    </source>
</reference>
<dbReference type="Proteomes" id="UP001206013">
    <property type="component" value="Unassembled WGS sequence"/>
</dbReference>
<proteinExistence type="predicted"/>
<feature type="region of interest" description="Disordered" evidence="1">
    <location>
        <begin position="1"/>
        <end position="22"/>
    </location>
</feature>
<evidence type="ECO:0000313" key="4">
    <source>
        <dbReference type="Proteomes" id="UP000193179"/>
    </source>
</evidence>
<dbReference type="RefSeq" id="WP_256134405.1">
    <property type="nucleotide sequence ID" value="NZ_CAXSWS010000003.1"/>
</dbReference>
<gene>
    <name evidence="3" type="ORF">B0703_09385</name>
    <name evidence="2" type="ORF">NE692_07360</name>
</gene>
<dbReference type="GeneID" id="92971038"/>
<evidence type="ECO:0000256" key="1">
    <source>
        <dbReference type="SAM" id="MobiDB-lite"/>
    </source>
</evidence>
<accession>A0AAF1A4G4</accession>
<protein>
    <submittedName>
        <fullName evidence="3">Uncharacterized protein</fullName>
    </submittedName>
</protein>
<dbReference type="EMBL" id="CP133648">
    <property type="protein sequence ID" value="WNE85176.1"/>
    <property type="molecule type" value="Genomic_DNA"/>
</dbReference>
<sequence length="40" mass="4690">MSQQATKTAQKAHDTAQKRQSWDNRQYLSVLADLREISRE</sequence>
<reference evidence="3" key="3">
    <citation type="submission" date="2023-09" db="EMBL/GenBank/DDBJ databases">
        <title>Ecological and genomic based identification of the Bifidobacterium adolescentis prototype of the healthy human gut microbiota.</title>
        <authorList>
            <person name="Lugli G.A."/>
            <person name="Argentini C."/>
            <person name="Tarracchini C."/>
            <person name="Fontana F."/>
            <person name="Alessandri G."/>
            <person name="Mancabelli L."/>
            <person name="Milani C."/>
            <person name="Turroni F."/>
            <person name="Ventura M."/>
        </authorList>
    </citation>
    <scope>NUCLEOTIDE SEQUENCE</scope>
    <source>
        <strain evidence="3">703B</strain>
    </source>
</reference>
<organism evidence="3 4">
    <name type="scientific">Bifidobacterium adolescentis</name>
    <dbReference type="NCBI Taxonomy" id="1680"/>
    <lineage>
        <taxon>Bacteria</taxon>
        <taxon>Bacillati</taxon>
        <taxon>Actinomycetota</taxon>
        <taxon>Actinomycetes</taxon>
        <taxon>Bifidobacteriales</taxon>
        <taxon>Bifidobacteriaceae</taxon>
        <taxon>Bifidobacterium</taxon>
    </lineage>
</organism>
<name>A0AAF1A4G4_BIFAD</name>
<feature type="compositionally biased region" description="Basic and acidic residues" evidence="1">
    <location>
        <begin position="11"/>
        <end position="22"/>
    </location>
</feature>
<dbReference type="EMBL" id="JANFYM010000007">
    <property type="protein sequence ID" value="MCQ4793272.1"/>
    <property type="molecule type" value="Genomic_DNA"/>
</dbReference>
<dbReference type="AlphaFoldDB" id="A0AAF1A4G4"/>
<evidence type="ECO:0000313" key="3">
    <source>
        <dbReference type="EMBL" id="WNE85176.1"/>
    </source>
</evidence>